<reference evidence="3" key="1">
    <citation type="submission" date="2015-10" db="EMBL/GenBank/DDBJ databases">
        <authorList>
            <person name="Regsiter A."/>
            <person name="william w."/>
        </authorList>
    </citation>
    <scope>NUCLEOTIDE SEQUENCE [LARGE SCALE GENOMIC DNA]</scope>
</reference>
<sequence>MKVYTDKAELTQIGSPNLWIILGLGTALFLISMSFIYPLITKDLLLVIGIFDLLAVSIIMMIIYIAWAAILNLRKTQITDQINRQLAGDFISNPEVRFV</sequence>
<gene>
    <name evidence="2" type="ORF">PL9214290542</name>
</gene>
<keyword evidence="1" id="KW-0812">Transmembrane</keyword>
<organism evidence="2 3">
    <name type="scientific">Planktothrix tepida PCC 9214</name>
    <dbReference type="NCBI Taxonomy" id="671072"/>
    <lineage>
        <taxon>Bacteria</taxon>
        <taxon>Bacillati</taxon>
        <taxon>Cyanobacteriota</taxon>
        <taxon>Cyanophyceae</taxon>
        <taxon>Oscillatoriophycideae</taxon>
        <taxon>Oscillatoriales</taxon>
        <taxon>Microcoleaceae</taxon>
        <taxon>Planktothrix</taxon>
    </lineage>
</organism>
<accession>A0A1J1LEF9</accession>
<keyword evidence="1" id="KW-1133">Transmembrane helix</keyword>
<dbReference type="Proteomes" id="UP000184315">
    <property type="component" value="Unassembled WGS sequence"/>
</dbReference>
<evidence type="ECO:0000313" key="2">
    <source>
        <dbReference type="EMBL" id="CUR30951.1"/>
    </source>
</evidence>
<dbReference type="EMBL" id="CZDF01000132">
    <property type="protein sequence ID" value="CUR30951.1"/>
    <property type="molecule type" value="Genomic_DNA"/>
</dbReference>
<proteinExistence type="predicted"/>
<feature type="transmembrane region" description="Helical" evidence="1">
    <location>
        <begin position="46"/>
        <end position="71"/>
    </location>
</feature>
<protein>
    <submittedName>
        <fullName evidence="2">Uncharacterized protein</fullName>
    </submittedName>
</protein>
<dbReference type="AlphaFoldDB" id="A0A1J1LEF9"/>
<feature type="transmembrane region" description="Helical" evidence="1">
    <location>
        <begin position="20"/>
        <end position="40"/>
    </location>
</feature>
<evidence type="ECO:0000256" key="1">
    <source>
        <dbReference type="SAM" id="Phobius"/>
    </source>
</evidence>
<keyword evidence="1" id="KW-0472">Membrane</keyword>
<dbReference type="RefSeq" id="WP_072717892.1">
    <property type="nucleotide sequence ID" value="NZ_LN889782.1"/>
</dbReference>
<keyword evidence="3" id="KW-1185">Reference proteome</keyword>
<name>A0A1J1LEF9_9CYAN</name>
<evidence type="ECO:0000313" key="3">
    <source>
        <dbReference type="Proteomes" id="UP000184315"/>
    </source>
</evidence>